<dbReference type="Pfam" id="PF00096">
    <property type="entry name" value="zf-C2H2"/>
    <property type="match status" value="4"/>
</dbReference>
<dbReference type="Proteomes" id="UP001372834">
    <property type="component" value="Unassembled WGS sequence"/>
</dbReference>
<dbReference type="SUPFAM" id="SSF57667">
    <property type="entry name" value="beta-beta-alpha zinc fingers"/>
    <property type="match status" value="4"/>
</dbReference>
<keyword evidence="3" id="KW-0479">Metal-binding</keyword>
<sequence length="964" mass="109519">MEDNTIERVKDKVPPPPQQQQQPTHQQHQPQQQQHAEPQANQHLQHNTLAYNVVKSEANALRDHIVGREVVKAPVETEELIPSQYINIHHVPDVVNSKSFLTNSSLLSGNELLVDINGDLISSGSIALERYMPHQYEDDLLHDELTEDDKRLAAALVAVQLVTQQKQQSGAHILPMLAPTTLPVTSKLVNLNEPISVMPSLSGPNKQSGDQVIVNAGNVSTEKTGVLQNFVQESEETSLPPLPPLKKVLSKNRYLRQNFNHINQSEEDHQAHLASLGIHTEQIEISTEEIEIESNDVIKTELNDFIIEEETNIKTEICEESEQLSEEEQESDGGVHNSDYENGGDKSKNSLPHKKRIPRKLKNPQKSPPSMSVNADEPGHIQLVKVNSYKCNKCSEFFTNVNAFTAHKATHNVKRTGSGVNQSSPSSFSCELCFKNFTNQWKFFEHLKSHYEPIELDSNSLKRVTPTPSKTNVTYSDVVVKKEVKNNAPKAKTVQSPTVQSPNTKGTTLVKTKSPTASNQVAATPQPVSKWPTSPSQPQQSQEVTVASSILYQQLTQNQTEQIFWECEPCKRIFRRQKTYETHLSVAHPKQEEIEEFSDPEDMMEGIRVEVHSDDEKDTTEKETTIQKEWYREEDLHAAEADLQEMEARTKTVYVDAHMCGMCNEAYHSKAALNQHISQQHAELMTAITKTVRRQPDGSAKKGSLHCKECGRFFHHRNSLVYHLKSHLGERPYQCEVCGKGFFATSALKVHMRQHSGVKPFKCEFCGRNFRQWGDLKYHCISIHSDQKNFQCEYCGKDFARKYSLTVHSRIHTGERNYKCEFCDKSFRASSYLQNHRRIHTGEKPHPCDVCGKPFRVRSDMKRHMITHSKEPYSAFVMKTKRENQAQSNNEDAKLAVQVDEQIPEISKVEELEVSTVESILPDEAVTASNRLQEELSVTYSERDPLETVARETNTLYVWPVYTT</sequence>
<dbReference type="InterPro" id="IPR013087">
    <property type="entry name" value="Znf_C2H2_type"/>
</dbReference>
<dbReference type="PANTHER" id="PTHR24390:SF235">
    <property type="entry name" value="GH09339P-RELATED"/>
    <property type="match status" value="1"/>
</dbReference>
<comment type="subcellular location">
    <subcellularLocation>
        <location evidence="1">Nucleus</location>
    </subcellularLocation>
</comment>
<dbReference type="FunFam" id="3.30.160.60:FF:001443">
    <property type="entry name" value="Zinc finger protein 668"/>
    <property type="match status" value="1"/>
</dbReference>
<dbReference type="FunFam" id="3.30.160.60:FF:000182">
    <property type="entry name" value="zinc finger protein 366"/>
    <property type="match status" value="1"/>
</dbReference>
<feature type="domain" description="C2H2-type" evidence="13">
    <location>
        <begin position="818"/>
        <end position="845"/>
    </location>
</feature>
<feature type="domain" description="C2H2-type" evidence="13">
    <location>
        <begin position="790"/>
        <end position="817"/>
    </location>
</feature>
<feature type="region of interest" description="Disordered" evidence="12">
    <location>
        <begin position="320"/>
        <end position="376"/>
    </location>
</feature>
<evidence type="ECO:0000256" key="2">
    <source>
        <dbReference type="ARBA" id="ARBA00006991"/>
    </source>
</evidence>
<comment type="caution">
    <text evidence="14">The sequence shown here is derived from an EMBL/GenBank/DDBJ whole genome shotgun (WGS) entry which is preliminary data.</text>
</comment>
<evidence type="ECO:0000256" key="4">
    <source>
        <dbReference type="ARBA" id="ARBA00022737"/>
    </source>
</evidence>
<keyword evidence="5 11" id="KW-0863">Zinc-finger</keyword>
<feature type="domain" description="C2H2-type" evidence="13">
    <location>
        <begin position="761"/>
        <end position="789"/>
    </location>
</feature>
<feature type="domain" description="C2H2-type" evidence="13">
    <location>
        <begin position="428"/>
        <end position="450"/>
    </location>
</feature>
<dbReference type="InterPro" id="IPR036236">
    <property type="entry name" value="Znf_C2H2_sf"/>
</dbReference>
<evidence type="ECO:0000256" key="3">
    <source>
        <dbReference type="ARBA" id="ARBA00022723"/>
    </source>
</evidence>
<evidence type="ECO:0000313" key="15">
    <source>
        <dbReference type="Proteomes" id="UP001372834"/>
    </source>
</evidence>
<dbReference type="GO" id="GO:0000978">
    <property type="term" value="F:RNA polymerase II cis-regulatory region sequence-specific DNA binding"/>
    <property type="evidence" value="ECO:0007669"/>
    <property type="project" value="TreeGrafter"/>
</dbReference>
<feature type="compositionally biased region" description="Low complexity" evidence="12">
    <location>
        <begin position="532"/>
        <end position="542"/>
    </location>
</feature>
<keyword evidence="6" id="KW-0862">Zinc</keyword>
<feature type="compositionally biased region" description="Polar residues" evidence="12">
    <location>
        <begin position="364"/>
        <end position="373"/>
    </location>
</feature>
<evidence type="ECO:0000256" key="12">
    <source>
        <dbReference type="SAM" id="MobiDB-lite"/>
    </source>
</evidence>
<feature type="compositionally biased region" description="Acidic residues" evidence="12">
    <location>
        <begin position="320"/>
        <end position="331"/>
    </location>
</feature>
<evidence type="ECO:0000256" key="1">
    <source>
        <dbReference type="ARBA" id="ARBA00004123"/>
    </source>
</evidence>
<evidence type="ECO:0000256" key="11">
    <source>
        <dbReference type="PROSITE-ProRule" id="PRU00042"/>
    </source>
</evidence>
<dbReference type="SMART" id="SM00355">
    <property type="entry name" value="ZnF_C2H2"/>
    <property type="match status" value="10"/>
</dbReference>
<feature type="compositionally biased region" description="Basic residues" evidence="12">
    <location>
        <begin position="351"/>
        <end position="363"/>
    </location>
</feature>
<evidence type="ECO:0000259" key="13">
    <source>
        <dbReference type="PROSITE" id="PS50157"/>
    </source>
</evidence>
<dbReference type="PROSITE" id="PS00028">
    <property type="entry name" value="ZINC_FINGER_C2H2_1"/>
    <property type="match status" value="10"/>
</dbReference>
<feature type="domain" description="C2H2-type" evidence="13">
    <location>
        <begin position="389"/>
        <end position="416"/>
    </location>
</feature>
<feature type="domain" description="C2H2-type" evidence="13">
    <location>
        <begin position="565"/>
        <end position="593"/>
    </location>
</feature>
<dbReference type="GO" id="GO:0005634">
    <property type="term" value="C:nucleus"/>
    <property type="evidence" value="ECO:0007669"/>
    <property type="project" value="UniProtKB-SubCell"/>
</dbReference>
<dbReference type="PANTHER" id="PTHR24390">
    <property type="entry name" value="ZINC FINGER PROTEIN"/>
    <property type="match status" value="1"/>
</dbReference>
<feature type="region of interest" description="Disordered" evidence="12">
    <location>
        <begin position="486"/>
        <end position="542"/>
    </location>
</feature>
<dbReference type="FunFam" id="3.30.160.60:FF:000512">
    <property type="entry name" value="zinc finger protein 197 isoform X1"/>
    <property type="match status" value="1"/>
</dbReference>
<dbReference type="AlphaFoldDB" id="A0AAN8PKW3"/>
<evidence type="ECO:0000256" key="8">
    <source>
        <dbReference type="ARBA" id="ARBA00023125"/>
    </source>
</evidence>
<feature type="compositionally biased region" description="Polar residues" evidence="12">
    <location>
        <begin position="493"/>
        <end position="527"/>
    </location>
</feature>
<name>A0AAN8PKW3_POLSC</name>
<evidence type="ECO:0000256" key="7">
    <source>
        <dbReference type="ARBA" id="ARBA00023015"/>
    </source>
</evidence>
<evidence type="ECO:0000256" key="9">
    <source>
        <dbReference type="ARBA" id="ARBA00023163"/>
    </source>
</evidence>
<feature type="domain" description="C2H2-type" evidence="13">
    <location>
        <begin position="705"/>
        <end position="732"/>
    </location>
</feature>
<evidence type="ECO:0000256" key="5">
    <source>
        <dbReference type="ARBA" id="ARBA00022771"/>
    </source>
</evidence>
<keyword evidence="4" id="KW-0677">Repeat</keyword>
<dbReference type="GO" id="GO:0008270">
    <property type="term" value="F:zinc ion binding"/>
    <property type="evidence" value="ECO:0007669"/>
    <property type="project" value="UniProtKB-KW"/>
</dbReference>
<dbReference type="GO" id="GO:0003700">
    <property type="term" value="F:DNA-binding transcription factor activity"/>
    <property type="evidence" value="ECO:0007669"/>
    <property type="project" value="TreeGrafter"/>
</dbReference>
<feature type="domain" description="C2H2-type" evidence="13">
    <location>
        <begin position="733"/>
        <end position="760"/>
    </location>
</feature>
<keyword evidence="10" id="KW-0539">Nucleus</keyword>
<organism evidence="14 15">
    <name type="scientific">Polyplax serrata</name>
    <name type="common">Common mouse louse</name>
    <dbReference type="NCBI Taxonomy" id="468196"/>
    <lineage>
        <taxon>Eukaryota</taxon>
        <taxon>Metazoa</taxon>
        <taxon>Ecdysozoa</taxon>
        <taxon>Arthropoda</taxon>
        <taxon>Hexapoda</taxon>
        <taxon>Insecta</taxon>
        <taxon>Pterygota</taxon>
        <taxon>Neoptera</taxon>
        <taxon>Paraneoptera</taxon>
        <taxon>Psocodea</taxon>
        <taxon>Troctomorpha</taxon>
        <taxon>Phthiraptera</taxon>
        <taxon>Anoplura</taxon>
        <taxon>Polyplacidae</taxon>
        <taxon>Polyplax</taxon>
    </lineage>
</organism>
<dbReference type="FunFam" id="3.30.160.60:FF:000446">
    <property type="entry name" value="Zinc finger protein"/>
    <property type="match status" value="1"/>
</dbReference>
<keyword evidence="9" id="KW-0804">Transcription</keyword>
<gene>
    <name evidence="14" type="ORF">RUM43_006234</name>
</gene>
<comment type="similarity">
    <text evidence="2">Belongs to the krueppel C2H2-type zinc-finger protein family.</text>
</comment>
<protein>
    <recommendedName>
        <fullName evidence="13">C2H2-type domain-containing protein</fullName>
    </recommendedName>
</protein>
<dbReference type="PROSITE" id="PS50157">
    <property type="entry name" value="ZINC_FINGER_C2H2_2"/>
    <property type="match status" value="9"/>
</dbReference>
<feature type="compositionally biased region" description="Basic and acidic residues" evidence="12">
    <location>
        <begin position="1"/>
        <end position="13"/>
    </location>
</feature>
<feature type="compositionally biased region" description="Low complexity" evidence="12">
    <location>
        <begin position="19"/>
        <end position="40"/>
    </location>
</feature>
<evidence type="ECO:0000256" key="10">
    <source>
        <dbReference type="ARBA" id="ARBA00023242"/>
    </source>
</evidence>
<feature type="region of interest" description="Disordered" evidence="12">
    <location>
        <begin position="1"/>
        <end position="40"/>
    </location>
</feature>
<feature type="domain" description="C2H2-type" evidence="13">
    <location>
        <begin position="846"/>
        <end position="873"/>
    </location>
</feature>
<dbReference type="EMBL" id="JAWJWE010000037">
    <property type="protein sequence ID" value="KAK6625935.1"/>
    <property type="molecule type" value="Genomic_DNA"/>
</dbReference>
<evidence type="ECO:0000256" key="6">
    <source>
        <dbReference type="ARBA" id="ARBA00022833"/>
    </source>
</evidence>
<keyword evidence="7" id="KW-0805">Transcription regulation</keyword>
<dbReference type="Gene3D" id="3.30.160.60">
    <property type="entry name" value="Classic Zinc Finger"/>
    <property type="match status" value="7"/>
</dbReference>
<dbReference type="FunFam" id="3.30.160.60:FF:000075">
    <property type="entry name" value="Putative zinc finger protein 536"/>
    <property type="match status" value="1"/>
</dbReference>
<dbReference type="GO" id="GO:0006357">
    <property type="term" value="P:regulation of transcription by RNA polymerase II"/>
    <property type="evidence" value="ECO:0007669"/>
    <property type="project" value="TreeGrafter"/>
</dbReference>
<reference evidence="14 15" key="1">
    <citation type="submission" date="2023-10" db="EMBL/GenBank/DDBJ databases">
        <title>Genomes of two closely related lineages of the louse Polyplax serrata with different host specificities.</title>
        <authorList>
            <person name="Martinu J."/>
            <person name="Tarabai H."/>
            <person name="Stefka J."/>
            <person name="Hypsa V."/>
        </authorList>
    </citation>
    <scope>NUCLEOTIDE SEQUENCE [LARGE SCALE GENOMIC DNA]</scope>
    <source>
        <strain evidence="14">HR10_N</strain>
    </source>
</reference>
<proteinExistence type="inferred from homology"/>
<accession>A0AAN8PKW3</accession>
<keyword evidence="8" id="KW-0238">DNA-binding</keyword>
<evidence type="ECO:0000313" key="14">
    <source>
        <dbReference type="EMBL" id="KAK6625935.1"/>
    </source>
</evidence>